<dbReference type="GO" id="GO:0005886">
    <property type="term" value="C:plasma membrane"/>
    <property type="evidence" value="ECO:0007669"/>
    <property type="project" value="TreeGrafter"/>
</dbReference>
<dbReference type="FunFam" id="3.80.10.10:FF:000383">
    <property type="entry name" value="Leucine-rich repeat receptor protein kinase EMS1"/>
    <property type="match status" value="1"/>
</dbReference>
<dbReference type="InterPro" id="IPR051824">
    <property type="entry name" value="LRR_Rcpt-Like_S/T_Kinase"/>
</dbReference>
<evidence type="ECO:0000313" key="5">
    <source>
        <dbReference type="EMBL" id="KAK1303548.1"/>
    </source>
</evidence>
<protein>
    <submittedName>
        <fullName evidence="5">LRR receptor-like serine/threonine-protein kinase</fullName>
    </submittedName>
</protein>
<dbReference type="PANTHER" id="PTHR48006:SF34">
    <property type="entry name" value="OS08G0203700 PROTEIN"/>
    <property type="match status" value="1"/>
</dbReference>
<feature type="compositionally biased region" description="Polar residues" evidence="3">
    <location>
        <begin position="383"/>
        <end position="394"/>
    </location>
</feature>
<keyword evidence="5" id="KW-0675">Receptor</keyword>
<sequence>MATWLGWRSGAQPRTDPSEARALNTIFQKWNISSPSVWNVSGDVCSGSAVNGLMVFQEESYNPAIKCNCSFNNQSTCHITALKVTGLNVRGAIPQELATLTNLKILILNQNFLNGPLPGFLGNLTSLGFLNLAINGFTGQIPSQLGQLKKLYVLYIDSCGASGEIPSTFVNLKTLEKLWASDVNFTGKLPDFIGNLTSLQELFSKLLTDPIRNHVSTLITKCFGKSSKRIARDRQCEWLMWYPTNESIEAKMIVLLLKAWRLHESNQELELMDETLPEFDKNEAMGAIKAALLCTQFSPTQRPPMSKVVAMLTGDIEIGSVTIPPGYMTAYHFSDMGSFIRSDASNAWSKTGSSTTTTTTTSNSQQYIPQSSSYTDERVLSPVSPSQPMLCQRM</sequence>
<name>A0AAV9DTF1_ACOCL</name>
<dbReference type="SUPFAM" id="SSF52058">
    <property type="entry name" value="L domain-like"/>
    <property type="match status" value="1"/>
</dbReference>
<keyword evidence="2" id="KW-0677">Repeat</keyword>
<reference evidence="5" key="2">
    <citation type="submission" date="2023-06" db="EMBL/GenBank/DDBJ databases">
        <authorList>
            <person name="Ma L."/>
            <person name="Liu K.-W."/>
            <person name="Li Z."/>
            <person name="Hsiao Y.-Y."/>
            <person name="Qi Y."/>
            <person name="Fu T."/>
            <person name="Tang G."/>
            <person name="Zhang D."/>
            <person name="Sun W.-H."/>
            <person name="Liu D.-K."/>
            <person name="Li Y."/>
            <person name="Chen G.-Z."/>
            <person name="Liu X.-D."/>
            <person name="Liao X.-Y."/>
            <person name="Jiang Y.-T."/>
            <person name="Yu X."/>
            <person name="Hao Y."/>
            <person name="Huang J."/>
            <person name="Zhao X.-W."/>
            <person name="Ke S."/>
            <person name="Chen Y.-Y."/>
            <person name="Wu W.-L."/>
            <person name="Hsu J.-L."/>
            <person name="Lin Y.-F."/>
            <person name="Huang M.-D."/>
            <person name="Li C.-Y."/>
            <person name="Huang L."/>
            <person name="Wang Z.-W."/>
            <person name="Zhao X."/>
            <person name="Zhong W.-Y."/>
            <person name="Peng D.-H."/>
            <person name="Ahmad S."/>
            <person name="Lan S."/>
            <person name="Zhang J.-S."/>
            <person name="Tsai W.-C."/>
            <person name="Van De Peer Y."/>
            <person name="Liu Z.-J."/>
        </authorList>
    </citation>
    <scope>NUCLEOTIDE SEQUENCE</scope>
    <source>
        <strain evidence="5">CP</strain>
        <tissue evidence="5">Leaves</tissue>
    </source>
</reference>
<dbReference type="Pfam" id="PF23598">
    <property type="entry name" value="LRR_14"/>
    <property type="match status" value="1"/>
</dbReference>
<keyword evidence="6" id="KW-1185">Reference proteome</keyword>
<evidence type="ECO:0000256" key="1">
    <source>
        <dbReference type="ARBA" id="ARBA00022614"/>
    </source>
</evidence>
<dbReference type="Gene3D" id="3.80.10.10">
    <property type="entry name" value="Ribonuclease Inhibitor"/>
    <property type="match status" value="1"/>
</dbReference>
<keyword evidence="5" id="KW-0808">Transferase</keyword>
<organism evidence="5 6">
    <name type="scientific">Acorus calamus</name>
    <name type="common">Sweet flag</name>
    <dbReference type="NCBI Taxonomy" id="4465"/>
    <lineage>
        <taxon>Eukaryota</taxon>
        <taxon>Viridiplantae</taxon>
        <taxon>Streptophyta</taxon>
        <taxon>Embryophyta</taxon>
        <taxon>Tracheophyta</taxon>
        <taxon>Spermatophyta</taxon>
        <taxon>Magnoliopsida</taxon>
        <taxon>Liliopsida</taxon>
        <taxon>Acoraceae</taxon>
        <taxon>Acorus</taxon>
    </lineage>
</organism>
<evidence type="ECO:0000256" key="2">
    <source>
        <dbReference type="ARBA" id="ARBA00022737"/>
    </source>
</evidence>
<feature type="region of interest" description="Disordered" evidence="3">
    <location>
        <begin position="351"/>
        <end position="394"/>
    </location>
</feature>
<feature type="compositionally biased region" description="Low complexity" evidence="3">
    <location>
        <begin position="351"/>
        <end position="364"/>
    </location>
</feature>
<keyword evidence="5" id="KW-0418">Kinase</keyword>
<proteinExistence type="predicted"/>
<keyword evidence="1" id="KW-0433">Leucine-rich repeat</keyword>
<reference evidence="5" key="1">
    <citation type="journal article" date="2023" name="Nat. Commun.">
        <title>Diploid and tetraploid genomes of Acorus and the evolution of monocots.</title>
        <authorList>
            <person name="Ma L."/>
            <person name="Liu K.W."/>
            <person name="Li Z."/>
            <person name="Hsiao Y.Y."/>
            <person name="Qi Y."/>
            <person name="Fu T."/>
            <person name="Tang G.D."/>
            <person name="Zhang D."/>
            <person name="Sun W.H."/>
            <person name="Liu D.K."/>
            <person name="Li Y."/>
            <person name="Chen G.Z."/>
            <person name="Liu X.D."/>
            <person name="Liao X.Y."/>
            <person name="Jiang Y.T."/>
            <person name="Yu X."/>
            <person name="Hao Y."/>
            <person name="Huang J."/>
            <person name="Zhao X.W."/>
            <person name="Ke S."/>
            <person name="Chen Y.Y."/>
            <person name="Wu W.L."/>
            <person name="Hsu J.L."/>
            <person name="Lin Y.F."/>
            <person name="Huang M.D."/>
            <person name="Li C.Y."/>
            <person name="Huang L."/>
            <person name="Wang Z.W."/>
            <person name="Zhao X."/>
            <person name="Zhong W.Y."/>
            <person name="Peng D.H."/>
            <person name="Ahmad S."/>
            <person name="Lan S."/>
            <person name="Zhang J.S."/>
            <person name="Tsai W.C."/>
            <person name="Van de Peer Y."/>
            <person name="Liu Z.J."/>
        </authorList>
    </citation>
    <scope>NUCLEOTIDE SEQUENCE</scope>
    <source>
        <strain evidence="5">CP</strain>
    </source>
</reference>
<dbReference type="AlphaFoldDB" id="A0AAV9DTF1"/>
<evidence type="ECO:0000256" key="3">
    <source>
        <dbReference type="SAM" id="MobiDB-lite"/>
    </source>
</evidence>
<feature type="domain" description="Disease resistance R13L4/SHOC-2-like LRR" evidence="4">
    <location>
        <begin position="121"/>
        <end position="209"/>
    </location>
</feature>
<dbReference type="Gene3D" id="1.10.510.10">
    <property type="entry name" value="Transferase(Phosphotransferase) domain 1"/>
    <property type="match status" value="1"/>
</dbReference>
<dbReference type="InterPro" id="IPR055414">
    <property type="entry name" value="LRR_R13L4/SHOC2-like"/>
</dbReference>
<feature type="compositionally biased region" description="Polar residues" evidence="3">
    <location>
        <begin position="365"/>
        <end position="374"/>
    </location>
</feature>
<comment type="caution">
    <text evidence="5">The sequence shown here is derived from an EMBL/GenBank/DDBJ whole genome shotgun (WGS) entry which is preliminary data.</text>
</comment>
<dbReference type="PANTHER" id="PTHR48006">
    <property type="entry name" value="LEUCINE-RICH REPEAT-CONTAINING PROTEIN DDB_G0281931-RELATED"/>
    <property type="match status" value="1"/>
</dbReference>
<dbReference type="Proteomes" id="UP001180020">
    <property type="component" value="Unassembled WGS sequence"/>
</dbReference>
<gene>
    <name evidence="5" type="ORF">QJS10_CPB11g01540</name>
</gene>
<accession>A0AAV9DTF1</accession>
<evidence type="ECO:0000313" key="6">
    <source>
        <dbReference type="Proteomes" id="UP001180020"/>
    </source>
</evidence>
<evidence type="ECO:0000259" key="4">
    <source>
        <dbReference type="Pfam" id="PF23598"/>
    </source>
</evidence>
<dbReference type="EMBL" id="JAUJYO010000011">
    <property type="protein sequence ID" value="KAK1303548.1"/>
    <property type="molecule type" value="Genomic_DNA"/>
</dbReference>
<dbReference type="GO" id="GO:0016301">
    <property type="term" value="F:kinase activity"/>
    <property type="evidence" value="ECO:0007669"/>
    <property type="project" value="UniProtKB-KW"/>
</dbReference>
<dbReference type="InterPro" id="IPR032675">
    <property type="entry name" value="LRR_dom_sf"/>
</dbReference>